<dbReference type="EMBL" id="CAJVPY010030896">
    <property type="protein sequence ID" value="CAG8795926.1"/>
    <property type="molecule type" value="Genomic_DNA"/>
</dbReference>
<accession>A0A9N9JTX3</accession>
<evidence type="ECO:0000313" key="1">
    <source>
        <dbReference type="EMBL" id="CAG8795926.1"/>
    </source>
</evidence>
<keyword evidence="2" id="KW-1185">Reference proteome</keyword>
<proteinExistence type="predicted"/>
<gene>
    <name evidence="1" type="ORF">DERYTH_LOCUS22377</name>
</gene>
<name>A0A9N9JTX3_9GLOM</name>
<dbReference type="AlphaFoldDB" id="A0A9N9JTX3"/>
<sequence>MENFQDDDFFMSSFSLSNLSQTHEAKKELSALASATTTKNSQFLNKP</sequence>
<organism evidence="1 2">
    <name type="scientific">Dentiscutata erythropus</name>
    <dbReference type="NCBI Taxonomy" id="1348616"/>
    <lineage>
        <taxon>Eukaryota</taxon>
        <taxon>Fungi</taxon>
        <taxon>Fungi incertae sedis</taxon>
        <taxon>Mucoromycota</taxon>
        <taxon>Glomeromycotina</taxon>
        <taxon>Glomeromycetes</taxon>
        <taxon>Diversisporales</taxon>
        <taxon>Gigasporaceae</taxon>
        <taxon>Dentiscutata</taxon>
    </lineage>
</organism>
<reference evidence="1" key="1">
    <citation type="submission" date="2021-06" db="EMBL/GenBank/DDBJ databases">
        <authorList>
            <person name="Kallberg Y."/>
            <person name="Tangrot J."/>
            <person name="Rosling A."/>
        </authorList>
    </citation>
    <scope>NUCLEOTIDE SEQUENCE</scope>
    <source>
        <strain evidence="1">MA453B</strain>
    </source>
</reference>
<comment type="caution">
    <text evidence="1">The sequence shown here is derived from an EMBL/GenBank/DDBJ whole genome shotgun (WGS) entry which is preliminary data.</text>
</comment>
<protein>
    <submittedName>
        <fullName evidence="1">8845_t:CDS:1</fullName>
    </submittedName>
</protein>
<feature type="non-terminal residue" evidence="1">
    <location>
        <position position="1"/>
    </location>
</feature>
<evidence type="ECO:0000313" key="2">
    <source>
        <dbReference type="Proteomes" id="UP000789405"/>
    </source>
</evidence>
<dbReference type="Proteomes" id="UP000789405">
    <property type="component" value="Unassembled WGS sequence"/>
</dbReference>